<dbReference type="InterPro" id="IPR012967">
    <property type="entry name" value="COMT_dimerisation"/>
</dbReference>
<evidence type="ECO:0000313" key="7">
    <source>
        <dbReference type="Proteomes" id="UP000006443"/>
    </source>
</evidence>
<dbReference type="PIRSF" id="PIRSF005739">
    <property type="entry name" value="O-mtase"/>
    <property type="match status" value="1"/>
</dbReference>
<dbReference type="STRING" id="555088.DealDRAFT_3092"/>
<gene>
    <name evidence="6" type="ORF">DealDRAFT_3092</name>
</gene>
<dbReference type="EMBL" id="ACJM01000027">
    <property type="protein sequence ID" value="EEG76052.1"/>
    <property type="molecule type" value="Genomic_DNA"/>
</dbReference>
<dbReference type="OrthoDB" id="5420534at2"/>
<dbReference type="InterPro" id="IPR016461">
    <property type="entry name" value="COMT-like"/>
</dbReference>
<dbReference type="Gene3D" id="1.10.10.10">
    <property type="entry name" value="Winged helix-like DNA-binding domain superfamily/Winged helix DNA-binding domain"/>
    <property type="match status" value="1"/>
</dbReference>
<dbReference type="InterPro" id="IPR029063">
    <property type="entry name" value="SAM-dependent_MTases_sf"/>
</dbReference>
<keyword evidence="7" id="KW-1185">Reference proteome</keyword>
<organism evidence="6 7">
    <name type="scientific">Dethiobacter alkaliphilus AHT 1</name>
    <dbReference type="NCBI Taxonomy" id="555088"/>
    <lineage>
        <taxon>Bacteria</taxon>
        <taxon>Bacillati</taxon>
        <taxon>Bacillota</taxon>
        <taxon>Dethiobacteria</taxon>
        <taxon>Dethiobacterales</taxon>
        <taxon>Dethiobacteraceae</taxon>
        <taxon>Dethiobacter</taxon>
    </lineage>
</organism>
<keyword evidence="1 6" id="KW-0489">Methyltransferase</keyword>
<dbReference type="Proteomes" id="UP000006443">
    <property type="component" value="Unassembled WGS sequence"/>
</dbReference>
<name>C0GKT3_DETAL</name>
<evidence type="ECO:0000259" key="4">
    <source>
        <dbReference type="Pfam" id="PF00891"/>
    </source>
</evidence>
<feature type="domain" description="O-methyltransferase C-terminal" evidence="4">
    <location>
        <begin position="154"/>
        <end position="304"/>
    </location>
</feature>
<dbReference type="SUPFAM" id="SSF46785">
    <property type="entry name" value="Winged helix' DNA-binding domain"/>
    <property type="match status" value="1"/>
</dbReference>
<dbReference type="PANTHER" id="PTHR43712:SF2">
    <property type="entry name" value="O-METHYLTRANSFERASE CICE"/>
    <property type="match status" value="1"/>
</dbReference>
<dbReference type="PANTHER" id="PTHR43712">
    <property type="entry name" value="PUTATIVE (AFU_ORTHOLOGUE AFUA_4G14580)-RELATED"/>
    <property type="match status" value="1"/>
</dbReference>
<dbReference type="GO" id="GO:0032259">
    <property type="term" value="P:methylation"/>
    <property type="evidence" value="ECO:0007669"/>
    <property type="project" value="UniProtKB-KW"/>
</dbReference>
<dbReference type="InterPro" id="IPR036388">
    <property type="entry name" value="WH-like_DNA-bd_sf"/>
</dbReference>
<keyword evidence="2 6" id="KW-0808">Transferase</keyword>
<accession>C0GKT3</accession>
<evidence type="ECO:0000256" key="3">
    <source>
        <dbReference type="ARBA" id="ARBA00022691"/>
    </source>
</evidence>
<dbReference type="GO" id="GO:0046983">
    <property type="term" value="F:protein dimerization activity"/>
    <property type="evidence" value="ECO:0007669"/>
    <property type="project" value="InterPro"/>
</dbReference>
<dbReference type="CDD" id="cd02440">
    <property type="entry name" value="AdoMet_MTases"/>
    <property type="match status" value="1"/>
</dbReference>
<dbReference type="PROSITE" id="PS51683">
    <property type="entry name" value="SAM_OMT_II"/>
    <property type="match status" value="1"/>
</dbReference>
<dbReference type="GO" id="GO:0008171">
    <property type="term" value="F:O-methyltransferase activity"/>
    <property type="evidence" value="ECO:0007669"/>
    <property type="project" value="InterPro"/>
</dbReference>
<dbReference type="AlphaFoldDB" id="C0GKT3"/>
<feature type="domain" description="O-methyltransferase dimerisation" evidence="5">
    <location>
        <begin position="19"/>
        <end position="94"/>
    </location>
</feature>
<evidence type="ECO:0000259" key="5">
    <source>
        <dbReference type="Pfam" id="PF08100"/>
    </source>
</evidence>
<dbReference type="Pfam" id="PF00891">
    <property type="entry name" value="Methyltransf_2"/>
    <property type="match status" value="1"/>
</dbReference>
<evidence type="ECO:0000256" key="1">
    <source>
        <dbReference type="ARBA" id="ARBA00022603"/>
    </source>
</evidence>
<dbReference type="RefSeq" id="WP_008519158.1">
    <property type="nucleotide sequence ID" value="NZ_ACJM01000027.1"/>
</dbReference>
<dbReference type="SUPFAM" id="SSF53335">
    <property type="entry name" value="S-adenosyl-L-methionine-dependent methyltransferases"/>
    <property type="match status" value="1"/>
</dbReference>
<dbReference type="Gene3D" id="3.40.50.150">
    <property type="entry name" value="Vaccinia Virus protein VP39"/>
    <property type="match status" value="1"/>
</dbReference>
<protein>
    <submittedName>
        <fullName evidence="6">Methyltransferase type 11</fullName>
    </submittedName>
</protein>
<dbReference type="InterPro" id="IPR036390">
    <property type="entry name" value="WH_DNA-bd_sf"/>
</dbReference>
<sequence>MRHFTQCDTEKNGAQYLEDLATGYWYSEALFAAVEMDIFSLLEEKGMSIDELSRRLQLDTGGLARFLQALSVLGLVTENGHEYCNTPISATYLVADKEHYQGDSILWRKALAVGWQGLQDCLKAGGRIDYPTDDAVEEQVVKRIGRYIKAMDCVAKTKVLEILPIFADTHFSGQILDVGTGSGAVAAGFLRQFPDIKATLLDISWVLDYALEMLRKAGLANRINCVNANILEPWPVDEKFKLVILSNVIHVYAEKEVSAILAEAVRCLDHDGFVLIHDFFLQHSPSKAALFDLNMFIHTYNGKVFDSRWVREELKALKLSTTPLIPLATDTGIIVAAKSEEYLHKLNY</sequence>
<keyword evidence="3" id="KW-0949">S-adenosyl-L-methionine</keyword>
<dbReference type="Pfam" id="PF08100">
    <property type="entry name" value="Dimerisation"/>
    <property type="match status" value="1"/>
</dbReference>
<comment type="caution">
    <text evidence="6">The sequence shown here is derived from an EMBL/GenBank/DDBJ whole genome shotgun (WGS) entry which is preliminary data.</text>
</comment>
<reference evidence="6 7" key="1">
    <citation type="submission" date="2009-02" db="EMBL/GenBank/DDBJ databases">
        <title>Sequencing of the draft genome and assembly of Dethiobacter alkaliphilus AHT 1.</title>
        <authorList>
            <consortium name="US DOE Joint Genome Institute (JGI-PGF)"/>
            <person name="Lucas S."/>
            <person name="Copeland A."/>
            <person name="Lapidus A."/>
            <person name="Glavina del Rio T."/>
            <person name="Dalin E."/>
            <person name="Tice H."/>
            <person name="Bruce D."/>
            <person name="Goodwin L."/>
            <person name="Pitluck S."/>
            <person name="Larimer F."/>
            <person name="Land M.L."/>
            <person name="Hauser L."/>
            <person name="Muyzer G."/>
        </authorList>
    </citation>
    <scope>NUCLEOTIDE SEQUENCE [LARGE SCALE GENOMIC DNA]</scope>
    <source>
        <strain evidence="6 7">AHT 1</strain>
    </source>
</reference>
<dbReference type="eggNOG" id="COG5423">
    <property type="taxonomic scope" value="Bacteria"/>
</dbReference>
<evidence type="ECO:0000313" key="6">
    <source>
        <dbReference type="EMBL" id="EEG76052.1"/>
    </source>
</evidence>
<evidence type="ECO:0000256" key="2">
    <source>
        <dbReference type="ARBA" id="ARBA00022679"/>
    </source>
</evidence>
<dbReference type="InterPro" id="IPR001077">
    <property type="entry name" value="COMT_C"/>
</dbReference>
<proteinExistence type="predicted"/>